<dbReference type="EMBL" id="CP036267">
    <property type="protein sequence ID" value="QDT34317.1"/>
    <property type="molecule type" value="Genomic_DNA"/>
</dbReference>
<organism evidence="2 3">
    <name type="scientific">Thalassoglobus polymorphus</name>
    <dbReference type="NCBI Taxonomy" id="2527994"/>
    <lineage>
        <taxon>Bacteria</taxon>
        <taxon>Pseudomonadati</taxon>
        <taxon>Planctomycetota</taxon>
        <taxon>Planctomycetia</taxon>
        <taxon>Planctomycetales</taxon>
        <taxon>Planctomycetaceae</taxon>
        <taxon>Thalassoglobus</taxon>
    </lineage>
</organism>
<proteinExistence type="predicted"/>
<dbReference type="Proteomes" id="UP000315724">
    <property type="component" value="Chromosome"/>
</dbReference>
<dbReference type="OrthoDB" id="227135at2"/>
<dbReference type="Pfam" id="PF13517">
    <property type="entry name" value="FG-GAP_3"/>
    <property type="match status" value="1"/>
</dbReference>
<accession>A0A517QRS2</accession>
<dbReference type="KEGG" id="tpol:Mal48_35770"/>
<dbReference type="AlphaFoldDB" id="A0A517QRS2"/>
<evidence type="ECO:0000313" key="3">
    <source>
        <dbReference type="Proteomes" id="UP000315724"/>
    </source>
</evidence>
<dbReference type="Gene3D" id="2.130.10.130">
    <property type="entry name" value="Integrin alpha, N-terminal"/>
    <property type="match status" value="1"/>
</dbReference>
<gene>
    <name evidence="2" type="ORF">Mal48_35770</name>
</gene>
<dbReference type="PANTHER" id="PTHR46580:SF4">
    <property type="entry name" value="ATP_GTP-BINDING PROTEIN"/>
    <property type="match status" value="1"/>
</dbReference>
<keyword evidence="3" id="KW-1185">Reference proteome</keyword>
<dbReference type="SUPFAM" id="SSF69318">
    <property type="entry name" value="Integrin alpha N-terminal domain"/>
    <property type="match status" value="1"/>
</dbReference>
<dbReference type="InterPro" id="IPR028994">
    <property type="entry name" value="Integrin_alpha_N"/>
</dbReference>
<keyword evidence="1" id="KW-0732">Signal</keyword>
<evidence type="ECO:0000256" key="1">
    <source>
        <dbReference type="ARBA" id="ARBA00022729"/>
    </source>
</evidence>
<name>A0A517QRS2_9PLAN</name>
<dbReference type="PANTHER" id="PTHR46580">
    <property type="entry name" value="SENSOR KINASE-RELATED"/>
    <property type="match status" value="1"/>
</dbReference>
<protein>
    <submittedName>
        <fullName evidence="2">FG-GAP repeat protein</fullName>
    </submittedName>
</protein>
<sequence length="506" mass="55890">MLRSFKATKFLVLVLLVSCLGCSRKGSNSAGKKKSVPPASHTEVVRFCADCHAFPHPDTFPVSMWRAEVEQGYQFYEKSGRTDLVPPDLEAVVSYYENLSSEDFPIPLAQKVVPSGPIVFVEASFDRIDAPLPGISHMYADYGTDKASEKLMVTDMLQGHISQFYLHNGKPKVETVGGLSNPAHAHPGDLDGNGVRDWIISDLGSSDASDHSNGLLGWMEIPLDGGEIKSTVIYDGVGRVSDARSADFDGDGDLDIAVAVFGWRETGKLVWLEQLPPKDGELQFKEHVLSDRHGASHVPIIDIDDDGDLDIVVLFSQAYESVEVYLNDGSGNFENKVLFTADDPSYGSSSIDVVDLDNDDDWDIIYTNGDSLDSSLLKPYHSVQWLEQTDDLKFVHHEVTRMPGAYCVKAGDLDGDGDIDLVASSMALSFEHPFYSLIWLEQVEGKQFVRHNLESGVAQHACLELGDFDGDNDLDIAVGHFEPRDIDFSPWISIWWNEGKREEKSP</sequence>
<reference evidence="2 3" key="1">
    <citation type="submission" date="2019-02" db="EMBL/GenBank/DDBJ databases">
        <title>Deep-cultivation of Planctomycetes and their phenomic and genomic characterization uncovers novel biology.</title>
        <authorList>
            <person name="Wiegand S."/>
            <person name="Jogler M."/>
            <person name="Boedeker C."/>
            <person name="Pinto D."/>
            <person name="Vollmers J."/>
            <person name="Rivas-Marin E."/>
            <person name="Kohn T."/>
            <person name="Peeters S.H."/>
            <person name="Heuer A."/>
            <person name="Rast P."/>
            <person name="Oberbeckmann S."/>
            <person name="Bunk B."/>
            <person name="Jeske O."/>
            <person name="Meyerdierks A."/>
            <person name="Storesund J.E."/>
            <person name="Kallscheuer N."/>
            <person name="Luecker S."/>
            <person name="Lage O.M."/>
            <person name="Pohl T."/>
            <person name="Merkel B.J."/>
            <person name="Hornburger P."/>
            <person name="Mueller R.-W."/>
            <person name="Bruemmer F."/>
            <person name="Labrenz M."/>
            <person name="Spormann A.M."/>
            <person name="Op den Camp H."/>
            <person name="Overmann J."/>
            <person name="Amann R."/>
            <person name="Jetten M.S.M."/>
            <person name="Mascher T."/>
            <person name="Medema M.H."/>
            <person name="Devos D.P."/>
            <person name="Kaster A.-K."/>
            <person name="Ovreas L."/>
            <person name="Rohde M."/>
            <person name="Galperin M.Y."/>
            <person name="Jogler C."/>
        </authorList>
    </citation>
    <scope>NUCLEOTIDE SEQUENCE [LARGE SCALE GENOMIC DNA]</scope>
    <source>
        <strain evidence="2 3">Mal48</strain>
    </source>
</reference>
<dbReference type="InterPro" id="IPR013517">
    <property type="entry name" value="FG-GAP"/>
</dbReference>
<evidence type="ECO:0000313" key="2">
    <source>
        <dbReference type="EMBL" id="QDT34317.1"/>
    </source>
</evidence>